<proteinExistence type="predicted"/>
<gene>
    <name evidence="1" type="ORF">CUS_4956</name>
</gene>
<sequence>MLYLGLAVYRSPTEGEGKYERTTILYAVIPLIHQNKRCYIGNL</sequence>
<reference evidence="1 2" key="1">
    <citation type="submission" date="2011-02" db="EMBL/GenBank/DDBJ databases">
        <authorList>
            <person name="Nelson K.E."/>
            <person name="Sutton G."/>
            <person name="Torralba M."/>
            <person name="Durkin S."/>
            <person name="Harkins D."/>
            <person name="Montgomery R."/>
            <person name="Ziemer C."/>
            <person name="Klaassens E."/>
            <person name="Ocuiv P."/>
            <person name="Morrison M."/>
        </authorList>
    </citation>
    <scope>NUCLEOTIDE SEQUENCE [LARGE SCALE GENOMIC DNA]</scope>
    <source>
        <strain evidence="1 2">8</strain>
    </source>
</reference>
<name>E9S9R7_RUMAL</name>
<evidence type="ECO:0000313" key="1">
    <source>
        <dbReference type="EMBL" id="EGC03956.1"/>
    </source>
</evidence>
<comment type="caution">
    <text evidence="1">The sequence shown here is derived from an EMBL/GenBank/DDBJ whole genome shotgun (WGS) entry which is preliminary data.</text>
</comment>
<keyword evidence="2" id="KW-1185">Reference proteome</keyword>
<dbReference type="AlphaFoldDB" id="E9S9R7"/>
<dbReference type="EMBL" id="ADKM02000049">
    <property type="protein sequence ID" value="EGC03956.1"/>
    <property type="molecule type" value="Genomic_DNA"/>
</dbReference>
<dbReference type="Proteomes" id="UP000004259">
    <property type="component" value="Unassembled WGS sequence"/>
</dbReference>
<protein>
    <submittedName>
        <fullName evidence="1">Uncharacterized protein</fullName>
    </submittedName>
</protein>
<dbReference type="STRING" id="246199.CUS_4956"/>
<evidence type="ECO:0000313" key="2">
    <source>
        <dbReference type="Proteomes" id="UP000004259"/>
    </source>
</evidence>
<accession>E9S9R7</accession>
<organism evidence="1 2">
    <name type="scientific">Ruminococcus albus 8</name>
    <dbReference type="NCBI Taxonomy" id="246199"/>
    <lineage>
        <taxon>Bacteria</taxon>
        <taxon>Bacillati</taxon>
        <taxon>Bacillota</taxon>
        <taxon>Clostridia</taxon>
        <taxon>Eubacteriales</taxon>
        <taxon>Oscillospiraceae</taxon>
        <taxon>Ruminococcus</taxon>
    </lineage>
</organism>